<comment type="caution">
    <text evidence="10">The sequence shown here is derived from an EMBL/GenBank/DDBJ whole genome shotgun (WGS) entry which is preliminary data.</text>
</comment>
<evidence type="ECO:0000256" key="1">
    <source>
        <dbReference type="ARBA" id="ARBA00004196"/>
    </source>
</evidence>
<keyword evidence="5" id="KW-0732">Signal</keyword>
<evidence type="ECO:0000256" key="3">
    <source>
        <dbReference type="ARBA" id="ARBA00004613"/>
    </source>
</evidence>
<sequence>MKKILGIVGILGILGLGIMVGGKAWAANIYVPGSYTTIQAAINAATTGDTVWVADGTWTGTGNKNLSWSEKHITVRSVNGSATCIIDCQLDGRAFNFDNTDQTPEDIIDGFTIINGSATSGGAFYITNGSPTIRNCTIKYNRATGDWREGGGAIYCGRASPSITNCTISNNTANYGGGIYCSSSSPAITNCIILNNTAANYGGGIYCYSSSPSITNCTISGNSGVFDGGGIYYYDCYSCGTITNCIITWNYADWGGGIYCSHSSPSITNCVISKGGAGGAGAGIYCYDSFPSIINCVISKCIAWKGGGIYCSRSSPSICFSDFWSNTPQNYYGCSLGIGCISTDPQFIGGGDYHLGSSSPCIDAGSNTAPAIPSTDADGNPRVVNGIVDMGAYEYQRTPTTGSLTITSTPAGANIYLDGTSTGTITPAILTGIISGTHTVTLTKADYYDWTGMVTVTAEATTEVTATLPLITGSISITSTPTGTNILLDGVDIGTVTPSTLTSITPGDHTIKLTKAGYYDWFGTITITAEATTDVTATLTLIDKISPTTTDNAPTSWQNATVTVTLTATDPTPSSGVARTYYSVNQGTWTVGTVVVISSEGTNTLSYYSVDNAGNTETTKTAIVRIDRVSPITTDNAPAGWYNSVITLIATDPISGVVQTYYTTDGSTPTINSATETTINLTTDGTYTIKYFSIDNAGNAEAVKTAVNIVMIDKTPPVITIIPANGAILLSTQTTVVGSITDISQSAYGTLTINGTSSAIDIAGDSFVATTTLCYGKNIIVVIITDKAGNISSKTVFVEVVTTKEPVLPNQTGETETADGTRIETLKNYPGTMTITINNKPKEANFAVADQNLPKGIDISQLAEAVREFKLFNEEDAIASTTTTGRFRITISYPVTVPDNKAMDLRIFWMDPSDNKWKLVGGTVDTINHTVTVEVEHLSIFRVAFYTFIASDLTNIHVYPNPFKPYDGNSDTGIPYDGSVNSGIIFDSLTEDCTLKIFNLAGELVTELSGTGKVQWNAKTKSGKEVASGVYIYLITDKVGNKKTGKFTIIR</sequence>
<dbReference type="Pfam" id="PF13290">
    <property type="entry name" value="CHB_HEX_C_1"/>
    <property type="match status" value="1"/>
</dbReference>
<dbReference type="InterPro" id="IPR011050">
    <property type="entry name" value="Pectin_lyase_fold/virulence"/>
</dbReference>
<dbReference type="InterPro" id="IPR058094">
    <property type="entry name" value="Ig-like_OmpL47-like"/>
</dbReference>
<dbReference type="InterPro" id="IPR059226">
    <property type="entry name" value="Choice_anch_Q_dom"/>
</dbReference>
<dbReference type="Gene3D" id="2.60.40.4070">
    <property type="match status" value="1"/>
</dbReference>
<evidence type="ECO:0008006" key="12">
    <source>
        <dbReference type="Google" id="ProtNLM"/>
    </source>
</evidence>
<dbReference type="InterPro" id="IPR006626">
    <property type="entry name" value="PbH1"/>
</dbReference>
<dbReference type="PANTHER" id="PTHR36194">
    <property type="entry name" value="S-LAYER-LIKE PROTEIN"/>
    <property type="match status" value="1"/>
</dbReference>
<dbReference type="InterPro" id="IPR013783">
    <property type="entry name" value="Ig-like_fold"/>
</dbReference>
<evidence type="ECO:0000259" key="8">
    <source>
        <dbReference type="Pfam" id="PF08308"/>
    </source>
</evidence>
<dbReference type="Gene3D" id="3.30.1920.20">
    <property type="match status" value="2"/>
</dbReference>
<reference evidence="11" key="1">
    <citation type="submission" date="2017-09" db="EMBL/GenBank/DDBJ databases">
        <title>Depth-based differentiation of microbial function through sediment-hosted aquifers and enrichment of novel symbionts in the deep terrestrial subsurface.</title>
        <authorList>
            <person name="Probst A.J."/>
            <person name="Ladd B."/>
            <person name="Jarett J.K."/>
            <person name="Geller-Mcgrath D.E."/>
            <person name="Sieber C.M.K."/>
            <person name="Emerson J.B."/>
            <person name="Anantharaman K."/>
            <person name="Thomas B.C."/>
            <person name="Malmstrom R."/>
            <person name="Stieglmeier M."/>
            <person name="Klingl A."/>
            <person name="Woyke T."/>
            <person name="Ryan C.M."/>
            <person name="Banfield J.F."/>
        </authorList>
    </citation>
    <scope>NUCLEOTIDE SEQUENCE [LARGE SCALE GENOMIC DNA]</scope>
</reference>
<evidence type="ECO:0000313" key="11">
    <source>
        <dbReference type="Proteomes" id="UP000231366"/>
    </source>
</evidence>
<dbReference type="SMART" id="SM00710">
    <property type="entry name" value="PbH1"/>
    <property type="match status" value="5"/>
</dbReference>
<evidence type="ECO:0000313" key="10">
    <source>
        <dbReference type="EMBL" id="PJB29531.1"/>
    </source>
</evidence>
<dbReference type="GO" id="GO:0009279">
    <property type="term" value="C:cell outer membrane"/>
    <property type="evidence" value="ECO:0007669"/>
    <property type="project" value="UniProtKB-SubCell"/>
</dbReference>
<dbReference type="SUPFAM" id="SSF51126">
    <property type="entry name" value="Pectin lyase-like"/>
    <property type="match status" value="1"/>
</dbReference>
<evidence type="ECO:0000256" key="4">
    <source>
        <dbReference type="ARBA" id="ARBA00022525"/>
    </source>
</evidence>
<dbReference type="InterPro" id="IPR012334">
    <property type="entry name" value="Pectin_lyas_fold"/>
</dbReference>
<keyword evidence="6" id="KW-0472">Membrane</keyword>
<dbReference type="Proteomes" id="UP000231366">
    <property type="component" value="Unassembled WGS sequence"/>
</dbReference>
<feature type="domain" description="PEGA" evidence="8">
    <location>
        <begin position="402"/>
        <end position="469"/>
    </location>
</feature>
<accession>A0A2M8ATM2</accession>
<dbReference type="NCBIfam" id="NF041518">
    <property type="entry name" value="choice_anch_Q"/>
    <property type="match status" value="1"/>
</dbReference>
<evidence type="ECO:0000256" key="5">
    <source>
        <dbReference type="ARBA" id="ARBA00022729"/>
    </source>
</evidence>
<dbReference type="InterPro" id="IPR059177">
    <property type="entry name" value="GH29D-like_dom"/>
</dbReference>
<proteinExistence type="predicted"/>
<dbReference type="Gene3D" id="2.60.40.10">
    <property type="entry name" value="Immunoglobulins"/>
    <property type="match status" value="1"/>
</dbReference>
<dbReference type="InterPro" id="IPR003368">
    <property type="entry name" value="POMP_repeat"/>
</dbReference>
<evidence type="ECO:0000256" key="7">
    <source>
        <dbReference type="ARBA" id="ARBA00023237"/>
    </source>
</evidence>
<keyword evidence="7" id="KW-0998">Cell outer membrane</keyword>
<dbReference type="NCBIfam" id="NF047446">
    <property type="entry name" value="barrel_OmpL47"/>
    <property type="match status" value="2"/>
</dbReference>
<dbReference type="GO" id="GO:0005576">
    <property type="term" value="C:extracellular region"/>
    <property type="evidence" value="ECO:0007669"/>
    <property type="project" value="UniProtKB-SubCell"/>
</dbReference>
<dbReference type="InterPro" id="IPR013229">
    <property type="entry name" value="PEGA"/>
</dbReference>
<feature type="domain" description="GH29D-like beta-sandwich" evidence="9">
    <location>
        <begin position="638"/>
        <end position="705"/>
    </location>
</feature>
<dbReference type="AlphaFoldDB" id="A0A2M8ATM2"/>
<feature type="domain" description="PEGA" evidence="8">
    <location>
        <begin position="473"/>
        <end position="540"/>
    </location>
</feature>
<gene>
    <name evidence="10" type="ORF">CO110_05290</name>
</gene>
<dbReference type="PANTHER" id="PTHR36194:SF1">
    <property type="entry name" value="S-LAYER-LIKE PROTEIN"/>
    <property type="match status" value="1"/>
</dbReference>
<evidence type="ECO:0000256" key="2">
    <source>
        <dbReference type="ARBA" id="ARBA00004442"/>
    </source>
</evidence>
<organism evidence="10 11">
    <name type="scientific">Candidatus Desantisbacteria bacterium CG_4_9_14_3_um_filter_40_11</name>
    <dbReference type="NCBI Taxonomy" id="1974546"/>
    <lineage>
        <taxon>Bacteria</taxon>
        <taxon>Candidatus Desantisiibacteriota</taxon>
    </lineage>
</organism>
<dbReference type="EMBL" id="PFUI01000137">
    <property type="protein sequence ID" value="PJB29531.1"/>
    <property type="molecule type" value="Genomic_DNA"/>
</dbReference>
<evidence type="ECO:0000259" key="9">
    <source>
        <dbReference type="Pfam" id="PF13290"/>
    </source>
</evidence>
<evidence type="ECO:0000256" key="6">
    <source>
        <dbReference type="ARBA" id="ARBA00023136"/>
    </source>
</evidence>
<protein>
    <recommendedName>
        <fullName evidence="12">Right handed beta helix domain-containing protein</fullName>
    </recommendedName>
</protein>
<keyword evidence="4" id="KW-0964">Secreted</keyword>
<name>A0A2M8ATM2_9BACT</name>
<comment type="subcellular location">
    <subcellularLocation>
        <location evidence="1">Cell envelope</location>
    </subcellularLocation>
    <subcellularLocation>
        <location evidence="2">Cell outer membrane</location>
    </subcellularLocation>
    <subcellularLocation>
        <location evidence="3">Secreted</location>
    </subcellularLocation>
</comment>
<dbReference type="Pfam" id="PF02415">
    <property type="entry name" value="Chlam_PMP"/>
    <property type="match status" value="2"/>
</dbReference>
<dbReference type="Pfam" id="PF08308">
    <property type="entry name" value="PEGA"/>
    <property type="match status" value="2"/>
</dbReference>
<dbReference type="Gene3D" id="2.160.20.10">
    <property type="entry name" value="Single-stranded right-handed beta-helix, Pectin lyase-like"/>
    <property type="match status" value="1"/>
</dbReference>